<evidence type="ECO:0000256" key="5">
    <source>
        <dbReference type="ARBA" id="ARBA00023204"/>
    </source>
</evidence>
<sequence length="177" mass="19908">MTQKSILTTTYNNYGLNLYLGQLDDALCLCVFDNERSRGNLQQLRTKYRLETKECESRLLFEAKAQLDEYLCHRRTAFDIKLLKTGSPFALAVLDAVSTLAYGTCASYGDIARIVATAAHARAVASVLRHNTLNIFIPCHRVISCNARPGGYQGGEMIKNFLLKLEYEHLVNLQNMP</sequence>
<dbReference type="InterPro" id="IPR036388">
    <property type="entry name" value="WH-like_DNA-bd_sf"/>
</dbReference>
<organism evidence="8 9">
    <name type="scientific">Anaerobiospirillum thomasii</name>
    <dbReference type="NCBI Taxonomy" id="179995"/>
    <lineage>
        <taxon>Bacteria</taxon>
        <taxon>Pseudomonadati</taxon>
        <taxon>Pseudomonadota</taxon>
        <taxon>Gammaproteobacteria</taxon>
        <taxon>Aeromonadales</taxon>
        <taxon>Succinivibrionaceae</taxon>
        <taxon>Anaerobiospirillum</taxon>
    </lineage>
</organism>
<dbReference type="AlphaFoldDB" id="A0A2X0V349"/>
<evidence type="ECO:0000313" key="9">
    <source>
        <dbReference type="Proteomes" id="UP000250086"/>
    </source>
</evidence>
<feature type="domain" description="Methylated-DNA-[protein]-cysteine S-methyltransferase DNA binding" evidence="7">
    <location>
        <begin position="88"/>
        <end position="166"/>
    </location>
</feature>
<keyword evidence="4" id="KW-0227">DNA damage</keyword>
<evidence type="ECO:0000256" key="2">
    <source>
        <dbReference type="ARBA" id="ARBA00022603"/>
    </source>
</evidence>
<dbReference type="InterPro" id="IPR014048">
    <property type="entry name" value="MethylDNA_cys_MeTrfase_DNA-bd"/>
</dbReference>
<evidence type="ECO:0000256" key="6">
    <source>
        <dbReference type="ARBA" id="ARBA00049348"/>
    </source>
</evidence>
<dbReference type="NCBIfam" id="TIGR00589">
    <property type="entry name" value="ogt"/>
    <property type="match status" value="1"/>
</dbReference>
<dbReference type="EMBL" id="UAPV01000001">
    <property type="protein sequence ID" value="SPT68954.1"/>
    <property type="molecule type" value="Genomic_DNA"/>
</dbReference>
<dbReference type="OrthoDB" id="9802228at2"/>
<dbReference type="InterPro" id="IPR036217">
    <property type="entry name" value="MethylDNA_cys_MeTrfase_DNAb"/>
</dbReference>
<dbReference type="PANTHER" id="PTHR10815">
    <property type="entry name" value="METHYLATED-DNA--PROTEIN-CYSTEINE METHYLTRANSFERASE"/>
    <property type="match status" value="1"/>
</dbReference>
<accession>A0A2X0V349</accession>
<dbReference type="SUPFAM" id="SSF46767">
    <property type="entry name" value="Methylated DNA-protein cysteine methyltransferase, C-terminal domain"/>
    <property type="match status" value="1"/>
</dbReference>
<dbReference type="GO" id="GO:0006281">
    <property type="term" value="P:DNA repair"/>
    <property type="evidence" value="ECO:0007669"/>
    <property type="project" value="UniProtKB-KW"/>
</dbReference>
<reference evidence="8 9" key="1">
    <citation type="submission" date="2018-06" db="EMBL/GenBank/DDBJ databases">
        <authorList>
            <consortium name="Pathogen Informatics"/>
            <person name="Doyle S."/>
        </authorList>
    </citation>
    <scope>NUCLEOTIDE SEQUENCE [LARGE SCALE GENOMIC DNA]</scope>
    <source>
        <strain evidence="8 9">NCTC13093</strain>
    </source>
</reference>
<dbReference type="Gene3D" id="1.10.10.10">
    <property type="entry name" value="Winged helix-like DNA-binding domain superfamily/Winged helix DNA-binding domain"/>
    <property type="match status" value="1"/>
</dbReference>
<keyword evidence="9" id="KW-1185">Reference proteome</keyword>
<evidence type="ECO:0000256" key="3">
    <source>
        <dbReference type="ARBA" id="ARBA00022679"/>
    </source>
</evidence>
<dbReference type="InterPro" id="IPR001497">
    <property type="entry name" value="MethylDNA_cys_MeTrfase_AS"/>
</dbReference>
<dbReference type="PANTHER" id="PTHR10815:SF5">
    <property type="entry name" value="METHYLATED-DNA--PROTEIN-CYSTEINE METHYLTRANSFERASE"/>
    <property type="match status" value="1"/>
</dbReference>
<comment type="catalytic activity">
    <reaction evidence="1">
        <text>a 4-O-methyl-thymidine in DNA + L-cysteinyl-[protein] = a thymidine in DNA + S-methyl-L-cysteinyl-[protein]</text>
        <dbReference type="Rhea" id="RHEA:53428"/>
        <dbReference type="Rhea" id="RHEA-COMP:10131"/>
        <dbReference type="Rhea" id="RHEA-COMP:10132"/>
        <dbReference type="Rhea" id="RHEA-COMP:13555"/>
        <dbReference type="Rhea" id="RHEA-COMP:13556"/>
        <dbReference type="ChEBI" id="CHEBI:29950"/>
        <dbReference type="ChEBI" id="CHEBI:82612"/>
        <dbReference type="ChEBI" id="CHEBI:137386"/>
        <dbReference type="ChEBI" id="CHEBI:137387"/>
        <dbReference type="EC" id="2.1.1.63"/>
    </reaction>
</comment>
<dbReference type="Pfam" id="PF01035">
    <property type="entry name" value="DNA_binding_1"/>
    <property type="match status" value="1"/>
</dbReference>
<dbReference type="PROSITE" id="PS00374">
    <property type="entry name" value="MGMT"/>
    <property type="match status" value="1"/>
</dbReference>
<protein>
    <submittedName>
        <fullName evidence="8">Methylated-DNA--protein-cysteine methyltransferase, constitutive</fullName>
        <ecNumber evidence="8">2.1.1.63</ecNumber>
    </submittedName>
</protein>
<evidence type="ECO:0000256" key="4">
    <source>
        <dbReference type="ARBA" id="ARBA00022763"/>
    </source>
</evidence>
<gene>
    <name evidence="8" type="primary">ogt</name>
    <name evidence="8" type="ORF">NCTC13093_00306</name>
</gene>
<dbReference type="Gene3D" id="3.30.160.70">
    <property type="entry name" value="Methylated DNA-protein cysteine methyltransferase domain"/>
    <property type="match status" value="1"/>
</dbReference>
<comment type="catalytic activity">
    <reaction evidence="6">
        <text>a 6-O-methyl-2'-deoxyguanosine in DNA + L-cysteinyl-[protein] = S-methyl-L-cysteinyl-[protein] + a 2'-deoxyguanosine in DNA</text>
        <dbReference type="Rhea" id="RHEA:24000"/>
        <dbReference type="Rhea" id="RHEA-COMP:10131"/>
        <dbReference type="Rhea" id="RHEA-COMP:10132"/>
        <dbReference type="Rhea" id="RHEA-COMP:11367"/>
        <dbReference type="Rhea" id="RHEA-COMP:11368"/>
        <dbReference type="ChEBI" id="CHEBI:29950"/>
        <dbReference type="ChEBI" id="CHEBI:82612"/>
        <dbReference type="ChEBI" id="CHEBI:85445"/>
        <dbReference type="ChEBI" id="CHEBI:85448"/>
        <dbReference type="EC" id="2.1.1.63"/>
    </reaction>
</comment>
<name>A0A2X0V349_9GAMM</name>
<dbReference type="CDD" id="cd06445">
    <property type="entry name" value="ATase"/>
    <property type="match status" value="1"/>
</dbReference>
<keyword evidence="5" id="KW-0234">DNA repair</keyword>
<dbReference type="EC" id="2.1.1.63" evidence="8"/>
<keyword evidence="2 8" id="KW-0489">Methyltransferase</keyword>
<keyword evidence="3 8" id="KW-0808">Transferase</keyword>
<proteinExistence type="predicted"/>
<evidence type="ECO:0000256" key="1">
    <source>
        <dbReference type="ARBA" id="ARBA00001286"/>
    </source>
</evidence>
<dbReference type="GO" id="GO:0003908">
    <property type="term" value="F:methylated-DNA-[protein]-cysteine S-methyltransferase activity"/>
    <property type="evidence" value="ECO:0007669"/>
    <property type="project" value="UniProtKB-EC"/>
</dbReference>
<evidence type="ECO:0000313" key="8">
    <source>
        <dbReference type="EMBL" id="SPT68954.1"/>
    </source>
</evidence>
<dbReference type="GO" id="GO:0032259">
    <property type="term" value="P:methylation"/>
    <property type="evidence" value="ECO:0007669"/>
    <property type="project" value="UniProtKB-KW"/>
</dbReference>
<dbReference type="Proteomes" id="UP000250086">
    <property type="component" value="Unassembled WGS sequence"/>
</dbReference>
<evidence type="ECO:0000259" key="7">
    <source>
        <dbReference type="Pfam" id="PF01035"/>
    </source>
</evidence>